<sequence length="250" mass="28763">MSLCEGCHAGCCRSFAVPVTGADIIKIEHDLKLSFWDFVCRWEDKEGNIAGKYAPHVYFSDEPETPFVICLVQTKSSFLTKTDKCQFLVEEEPDSTHPLGVAHCGIYNTRPSACRAFPTKLNETGELAVIYDLPKRGRADDNSIYDLCPEEWKPEDIHPIDSVQSLIVAKYEMAFFKQLVQMWNRNPQPWELFPDFLHMVYSQRVQKEVKLDVQPEPCHDDDKSDNSHDHEEIRTILFPVTEENPIRRAA</sequence>
<protein>
    <recommendedName>
        <fullName evidence="2">YkgJ family cysteine cluster protein</fullName>
    </recommendedName>
</protein>
<evidence type="ECO:0000313" key="1">
    <source>
        <dbReference type="EMBL" id="VAX39087.1"/>
    </source>
</evidence>
<dbReference type="Pfam" id="PF03692">
    <property type="entry name" value="CxxCxxCC"/>
    <property type="match status" value="1"/>
</dbReference>
<gene>
    <name evidence="1" type="ORF">MNBD_PLANCTO02-410</name>
</gene>
<proteinExistence type="predicted"/>
<accession>A0A3B1E6W8</accession>
<reference evidence="1" key="1">
    <citation type="submission" date="2018-06" db="EMBL/GenBank/DDBJ databases">
        <authorList>
            <person name="Zhirakovskaya E."/>
        </authorList>
    </citation>
    <scope>NUCLEOTIDE SEQUENCE</scope>
</reference>
<organism evidence="1">
    <name type="scientific">hydrothermal vent metagenome</name>
    <dbReference type="NCBI Taxonomy" id="652676"/>
    <lineage>
        <taxon>unclassified sequences</taxon>
        <taxon>metagenomes</taxon>
        <taxon>ecological metagenomes</taxon>
    </lineage>
</organism>
<evidence type="ECO:0008006" key="2">
    <source>
        <dbReference type="Google" id="ProtNLM"/>
    </source>
</evidence>
<dbReference type="AlphaFoldDB" id="A0A3B1E6W8"/>
<dbReference type="EMBL" id="UOGL01000294">
    <property type="protein sequence ID" value="VAX39087.1"/>
    <property type="molecule type" value="Genomic_DNA"/>
</dbReference>
<dbReference type="InterPro" id="IPR005358">
    <property type="entry name" value="Puta_zinc/iron-chelating_dom"/>
</dbReference>
<name>A0A3B1E6W8_9ZZZZ</name>